<comment type="function">
    <text evidence="10">Regulatory subunit of the condensin complex, a complex required for conversion of interphase chromatin into mitotic-like condense chromosomes. The condensin complex probably introduces positive supercoils into relaxed DNA in the presence of type I topoisomerases and converts nicked DNA into positive knotted forms in the presence of type II topoisomerases.</text>
</comment>
<dbReference type="InterPro" id="IPR011989">
    <property type="entry name" value="ARM-like"/>
</dbReference>
<accession>A0A9W8GVP8</accession>
<evidence type="ECO:0000256" key="9">
    <source>
        <dbReference type="ARBA" id="ARBA00023306"/>
    </source>
</evidence>
<dbReference type="InterPro" id="IPR024324">
    <property type="entry name" value="Condensin_cplx_su1_N"/>
</dbReference>
<evidence type="ECO:0000313" key="16">
    <source>
        <dbReference type="Proteomes" id="UP001140011"/>
    </source>
</evidence>
<dbReference type="GO" id="GO:0000779">
    <property type="term" value="C:condensed chromosome, centromeric region"/>
    <property type="evidence" value="ECO:0007669"/>
    <property type="project" value="TreeGrafter"/>
</dbReference>
<dbReference type="GO" id="GO:0005634">
    <property type="term" value="C:nucleus"/>
    <property type="evidence" value="ECO:0007669"/>
    <property type="project" value="UniProtKB-SubCell"/>
</dbReference>
<feature type="region of interest" description="Disordered" evidence="12">
    <location>
        <begin position="467"/>
        <end position="511"/>
    </location>
</feature>
<keyword evidence="4" id="KW-0158">Chromosome</keyword>
<keyword evidence="5 10" id="KW-0132">Cell division</keyword>
<dbReference type="GO" id="GO:0000796">
    <property type="term" value="C:condensin complex"/>
    <property type="evidence" value="ECO:0007669"/>
    <property type="project" value="TreeGrafter"/>
</dbReference>
<dbReference type="GO" id="GO:0007076">
    <property type="term" value="P:mitotic chromosome condensation"/>
    <property type="evidence" value="ECO:0007669"/>
    <property type="project" value="InterPro"/>
</dbReference>
<dbReference type="InterPro" id="IPR007673">
    <property type="entry name" value="Condensin_cplx_su1"/>
</dbReference>
<dbReference type="GO" id="GO:0042393">
    <property type="term" value="F:histone binding"/>
    <property type="evidence" value="ECO:0007669"/>
    <property type="project" value="TreeGrafter"/>
</dbReference>
<organism evidence="15 16">
    <name type="scientific">Coemansia pectinata</name>
    <dbReference type="NCBI Taxonomy" id="1052879"/>
    <lineage>
        <taxon>Eukaryota</taxon>
        <taxon>Fungi</taxon>
        <taxon>Fungi incertae sedis</taxon>
        <taxon>Zoopagomycota</taxon>
        <taxon>Kickxellomycotina</taxon>
        <taxon>Kickxellomycetes</taxon>
        <taxon>Kickxellales</taxon>
        <taxon>Kickxellaceae</taxon>
        <taxon>Coemansia</taxon>
    </lineage>
</organism>
<name>A0A9W8GVP8_9FUNG</name>
<comment type="caution">
    <text evidence="15">The sequence shown here is derived from an EMBL/GenBank/DDBJ whole genome shotgun (WGS) entry which is preliminary data.</text>
</comment>
<evidence type="ECO:0000256" key="2">
    <source>
        <dbReference type="ARBA" id="ARBA00004286"/>
    </source>
</evidence>
<dbReference type="PANTHER" id="PTHR14222:SF2">
    <property type="entry name" value="CONDENSIN COMPLEX SUBUNIT 1"/>
    <property type="match status" value="1"/>
</dbReference>
<keyword evidence="8" id="KW-0539">Nucleus</keyword>
<feature type="compositionally biased region" description="Acidic residues" evidence="12">
    <location>
        <begin position="1293"/>
        <end position="1303"/>
    </location>
</feature>
<dbReference type="GO" id="GO:0051301">
    <property type="term" value="P:cell division"/>
    <property type="evidence" value="ECO:0007669"/>
    <property type="project" value="UniProtKB-KW"/>
</dbReference>
<keyword evidence="11" id="KW-0175">Coiled coil</keyword>
<dbReference type="InterPro" id="IPR032682">
    <property type="entry name" value="Cnd1_C"/>
</dbReference>
<dbReference type="OrthoDB" id="436262at2759"/>
<dbReference type="InterPro" id="IPR026971">
    <property type="entry name" value="CND1/NCAPD3"/>
</dbReference>
<dbReference type="Pfam" id="PF12922">
    <property type="entry name" value="Cnd1_N"/>
    <property type="match status" value="1"/>
</dbReference>
<feature type="region of interest" description="Disordered" evidence="12">
    <location>
        <begin position="131"/>
        <end position="152"/>
    </location>
</feature>
<evidence type="ECO:0000313" key="15">
    <source>
        <dbReference type="EMBL" id="KAJ2754283.1"/>
    </source>
</evidence>
<evidence type="ECO:0000256" key="3">
    <source>
        <dbReference type="ARBA" id="ARBA00009606"/>
    </source>
</evidence>
<dbReference type="Pfam" id="PF12717">
    <property type="entry name" value="Cnd1"/>
    <property type="match status" value="1"/>
</dbReference>
<dbReference type="Gene3D" id="1.25.10.10">
    <property type="entry name" value="Leucine-rich Repeat Variant"/>
    <property type="match status" value="2"/>
</dbReference>
<keyword evidence="9 10" id="KW-0131">Cell cycle</keyword>
<gene>
    <name evidence="15" type="primary">cnd1</name>
    <name evidence="15" type="ORF">GGI19_002517</name>
</gene>
<evidence type="ECO:0000256" key="8">
    <source>
        <dbReference type="ARBA" id="ARBA00023242"/>
    </source>
</evidence>
<evidence type="ECO:0000259" key="14">
    <source>
        <dbReference type="Pfam" id="PF12922"/>
    </source>
</evidence>
<evidence type="ECO:0000256" key="5">
    <source>
        <dbReference type="ARBA" id="ARBA00022618"/>
    </source>
</evidence>
<protein>
    <recommendedName>
        <fullName evidence="10">Condensin complex subunit 1</fullName>
    </recommendedName>
</protein>
<feature type="compositionally biased region" description="Acidic residues" evidence="12">
    <location>
        <begin position="476"/>
        <end position="490"/>
    </location>
</feature>
<keyword evidence="7 10" id="KW-0226">DNA condensation</keyword>
<reference evidence="15" key="1">
    <citation type="submission" date="2022-07" db="EMBL/GenBank/DDBJ databases">
        <title>Phylogenomic reconstructions and comparative analyses of Kickxellomycotina fungi.</title>
        <authorList>
            <person name="Reynolds N.K."/>
            <person name="Stajich J.E."/>
            <person name="Barry K."/>
            <person name="Grigoriev I.V."/>
            <person name="Crous P."/>
            <person name="Smith M.E."/>
        </authorList>
    </citation>
    <scope>NUCLEOTIDE SEQUENCE</scope>
    <source>
        <strain evidence="15">BCRC 34297</strain>
    </source>
</reference>
<dbReference type="Pfam" id="PF20168">
    <property type="entry name" value="PDS5"/>
    <property type="match status" value="1"/>
</dbReference>
<keyword evidence="6 10" id="KW-0498">Mitosis</keyword>
<dbReference type="SUPFAM" id="SSF48371">
    <property type="entry name" value="ARM repeat"/>
    <property type="match status" value="1"/>
</dbReference>
<dbReference type="Proteomes" id="UP001140011">
    <property type="component" value="Unassembled WGS sequence"/>
</dbReference>
<keyword evidence="16" id="KW-1185">Reference proteome</keyword>
<proteinExistence type="inferred from homology"/>
<evidence type="ECO:0000256" key="7">
    <source>
        <dbReference type="ARBA" id="ARBA00023067"/>
    </source>
</evidence>
<evidence type="ECO:0000256" key="11">
    <source>
        <dbReference type="SAM" id="Coils"/>
    </source>
</evidence>
<evidence type="ECO:0000256" key="12">
    <source>
        <dbReference type="SAM" id="MobiDB-lite"/>
    </source>
</evidence>
<feature type="compositionally biased region" description="Low complexity" evidence="12">
    <location>
        <begin position="1279"/>
        <end position="1292"/>
    </location>
</feature>
<feature type="compositionally biased region" description="Basic residues" evidence="12">
    <location>
        <begin position="910"/>
        <end position="930"/>
    </location>
</feature>
<feature type="domain" description="Condensin complex subunit 1 N-terminal" evidence="14">
    <location>
        <begin position="73"/>
        <end position="241"/>
    </location>
</feature>
<feature type="region of interest" description="Disordered" evidence="12">
    <location>
        <begin position="1274"/>
        <end position="1303"/>
    </location>
</feature>
<dbReference type="InterPro" id="IPR016024">
    <property type="entry name" value="ARM-type_fold"/>
</dbReference>
<dbReference type="GO" id="GO:0010032">
    <property type="term" value="P:meiotic chromosome condensation"/>
    <property type="evidence" value="ECO:0007669"/>
    <property type="project" value="TreeGrafter"/>
</dbReference>
<evidence type="ECO:0000256" key="4">
    <source>
        <dbReference type="ARBA" id="ARBA00022454"/>
    </source>
</evidence>
<evidence type="ECO:0000256" key="10">
    <source>
        <dbReference type="PIRNR" id="PIRNR017127"/>
    </source>
</evidence>
<evidence type="ECO:0000256" key="1">
    <source>
        <dbReference type="ARBA" id="ARBA00004123"/>
    </source>
</evidence>
<comment type="similarity">
    <text evidence="3 10">Belongs to the CND1 (condensin subunit 1) family.</text>
</comment>
<sequence>MFNLHEQLIKLQENEVEIQTDFSFDGIDSSISKRTINSLTDKLVVSGDCINDDSVFDTLMCFARDLASVDPKLVARGLDMLVTGFENEIKQAASAMATAGSDPTQHAEALDRYAFLFQWIVERGESTASQSHTAVAASQAKGRKRRANATASSSSTGTSIAEVATGWKAKILDLYIVLQQLLQMPLGRIWNSVPERDTFIGVFTRLAHKAMEAPAYAKDADFQTALFNSLCLWMQNYNGLYGLATMITQNLQHYEHLSESMAALVQLAYDRYNGTQLADEVLRDIASKAFNSVHDKAGPKNTARFLVKFSQMAPKALLRQMGLLIKHLDSEAHILRSAMVDVIGHLTLYLASQEEQTEIIKNQIGEYFDIIEQRFQDAHYLVRAKVLQVCQFVCSGPAKFPKRRPRLIALISGRLEDKASNVRKHAIRALTLLLETHPFSLDGAELGIEQLEASLEKINNELAQMASAVPAKPADVEEDKEDEGDDDEADANMANGEGEAEVDGPQDFANAGLSPEMAAKAMHLQFQQRYYRDALHFVYQLQEAQPLLLQLLGSTNKGEVMESMDFFVTAVRFRIDGAQEGIRRMSHLIWTPNTSSNASSAADGSAEEARGVRAKLLDSYMQLYLTPSERLSAAENTSRITRNLISLTFGATLAELTSLEELIRTLMEEGLISADVIAKLRSVYGYTKQRLPPAQRRGAIIILGMLAQANRSIVTDDIDLYLRIGLGKYGHDDLTVAKYTCMVLQCLGSSKSKRPGAVAASLDSEENKRLPMDNPIFDGLQRILEEPRRDPEWFPAAEQALNTIYALGEKPDALGARIIRAQAGLVQGLLTLSKADIARQVDDFSMDVDGEDEAGTPGVDAEPPARKLVDPWDLTRMVFIVGHIAIKEIVLLESIEAELKRRKSDDEPRRKKRNSPMAKATKRGKGKGRGKAAAAADMQVDEDEDEDDELNQIAGTTEDEVGDIISAIRERELLYGTKSLLALFGPLLVHVCKNLGKFNDRLLTVHATAALAKFMCISSTFCEENLPLLLLLLQRAKSPVIRANISIALGDITVCFNNLIGENVQYLYGPLHDADTKVKKTTLMVLTHLILNGMVKVKGQLGEMAKCLEDKDARVADMARLFFSELSTKDNAVYNNLPDIISSLSMGVGAVNEESFGRIMKFLFDFIKEKDRQTDNVVEKLCQRFRNTTDPRQCRDIAYCMALLPYKSERSLRRLLDGLPGYQDKLSEDAVYKYFVEIVSKARSQSAQKQDTKALVDEYEAKLKEARAKAIGEDNVEYEAAASSQPATQAAEPSDDEMEDEDL</sequence>
<dbReference type="PIRSF" id="PIRSF017127">
    <property type="entry name" value="Condensin_D2"/>
    <property type="match status" value="1"/>
</dbReference>
<dbReference type="EMBL" id="JANBUH010000127">
    <property type="protein sequence ID" value="KAJ2754283.1"/>
    <property type="molecule type" value="Genomic_DNA"/>
</dbReference>
<dbReference type="PANTHER" id="PTHR14222">
    <property type="entry name" value="CONDENSIN"/>
    <property type="match status" value="1"/>
</dbReference>
<comment type="subcellular location">
    <subcellularLocation>
        <location evidence="2">Chromosome</location>
    </subcellularLocation>
    <subcellularLocation>
        <location evidence="1">Nucleus</location>
    </subcellularLocation>
</comment>
<feature type="coiled-coil region" evidence="11">
    <location>
        <begin position="1242"/>
        <end position="1269"/>
    </location>
</feature>
<evidence type="ECO:0000259" key="13">
    <source>
        <dbReference type="Pfam" id="PF12717"/>
    </source>
</evidence>
<evidence type="ECO:0000256" key="6">
    <source>
        <dbReference type="ARBA" id="ARBA00022776"/>
    </source>
</evidence>
<feature type="compositionally biased region" description="Acidic residues" evidence="12">
    <location>
        <begin position="939"/>
        <end position="948"/>
    </location>
</feature>
<feature type="region of interest" description="Disordered" evidence="12">
    <location>
        <begin position="901"/>
        <end position="948"/>
    </location>
</feature>
<feature type="domain" description="Condensin complex subunit 1 C-terminal" evidence="13">
    <location>
        <begin position="1040"/>
        <end position="1201"/>
    </location>
</feature>